<gene>
    <name evidence="2" type="ORF">HERILL_LOCUS3755</name>
</gene>
<dbReference type="PANTHER" id="PTHR36692">
    <property type="entry name" value="PROTEIN SNAKESKIN"/>
    <property type="match status" value="1"/>
</dbReference>
<evidence type="ECO:0000256" key="1">
    <source>
        <dbReference type="SAM" id="Phobius"/>
    </source>
</evidence>
<dbReference type="GO" id="GO:0005886">
    <property type="term" value="C:plasma membrane"/>
    <property type="evidence" value="ECO:0007669"/>
    <property type="project" value="TreeGrafter"/>
</dbReference>
<proteinExistence type="predicted"/>
<feature type="transmembrane region" description="Helical" evidence="1">
    <location>
        <begin position="118"/>
        <end position="138"/>
    </location>
</feature>
<keyword evidence="3" id="KW-1185">Reference proteome</keyword>
<evidence type="ECO:0000313" key="3">
    <source>
        <dbReference type="Proteomes" id="UP000594454"/>
    </source>
</evidence>
<dbReference type="OrthoDB" id="8187586at2759"/>
<organism evidence="2 3">
    <name type="scientific">Hermetia illucens</name>
    <name type="common">Black soldier fly</name>
    <dbReference type="NCBI Taxonomy" id="343691"/>
    <lineage>
        <taxon>Eukaryota</taxon>
        <taxon>Metazoa</taxon>
        <taxon>Ecdysozoa</taxon>
        <taxon>Arthropoda</taxon>
        <taxon>Hexapoda</taxon>
        <taxon>Insecta</taxon>
        <taxon>Pterygota</taxon>
        <taxon>Neoptera</taxon>
        <taxon>Endopterygota</taxon>
        <taxon>Diptera</taxon>
        <taxon>Brachycera</taxon>
        <taxon>Stratiomyomorpha</taxon>
        <taxon>Stratiomyidae</taxon>
        <taxon>Hermetiinae</taxon>
        <taxon>Hermetia</taxon>
    </lineage>
</organism>
<reference evidence="2 3" key="1">
    <citation type="submission" date="2020-11" db="EMBL/GenBank/DDBJ databases">
        <authorList>
            <person name="Wallbank WR R."/>
            <person name="Pardo Diaz C."/>
            <person name="Kozak K."/>
            <person name="Martin S."/>
            <person name="Jiggins C."/>
            <person name="Moest M."/>
            <person name="Warren A I."/>
            <person name="Generalovic N T."/>
            <person name="Byers J.R.P. K."/>
            <person name="Montejo-Kovacevich G."/>
            <person name="Yen C E."/>
        </authorList>
    </citation>
    <scope>NUCLEOTIDE SEQUENCE [LARGE SCALE GENOMIC DNA]</scope>
</reference>
<evidence type="ECO:0000313" key="2">
    <source>
        <dbReference type="EMBL" id="CAD7080609.1"/>
    </source>
</evidence>
<dbReference type="Proteomes" id="UP000594454">
    <property type="component" value="Chromosome 2"/>
</dbReference>
<dbReference type="PANTHER" id="PTHR36692:SF1">
    <property type="entry name" value="GH08457P"/>
    <property type="match status" value="1"/>
</dbReference>
<keyword evidence="1" id="KW-0472">Membrane</keyword>
<feature type="transmembrane region" description="Helical" evidence="1">
    <location>
        <begin position="48"/>
        <end position="68"/>
    </location>
</feature>
<protein>
    <submittedName>
        <fullName evidence="2">Uncharacterized protein</fullName>
    </submittedName>
</protein>
<feature type="transmembrane region" description="Helical" evidence="1">
    <location>
        <begin position="88"/>
        <end position="106"/>
    </location>
</feature>
<sequence>MTANVQLAESQVARKFGRGNELIFLEISRLETEGEMEARDDTSKSSSLILVGIKVVELCLIVVCLGLIDDPANNSHNRIFISPRTVGISYATIGAFLIFTAVYIIMKIFSDSCPWKTSSLMSILAVILFIACGTMLLRDWSYVKERGFWPPNTQRLDLLLGAGAVSIVIAVVFLVDLGLTVLLGIKGDVE</sequence>
<accession>A0A7R8YSI3</accession>
<keyword evidence="1" id="KW-1133">Transmembrane helix</keyword>
<keyword evidence="1" id="KW-0812">Transmembrane</keyword>
<dbReference type="EMBL" id="LR899010">
    <property type="protein sequence ID" value="CAD7080609.1"/>
    <property type="molecule type" value="Genomic_DNA"/>
</dbReference>
<dbReference type="InterPro" id="IPR038976">
    <property type="entry name" value="Ssk"/>
</dbReference>
<feature type="transmembrane region" description="Helical" evidence="1">
    <location>
        <begin position="158"/>
        <end position="185"/>
    </location>
</feature>
<dbReference type="GO" id="GO:0019991">
    <property type="term" value="P:septate junction assembly"/>
    <property type="evidence" value="ECO:0007669"/>
    <property type="project" value="InterPro"/>
</dbReference>
<name>A0A7R8YSI3_HERIL</name>
<dbReference type="AlphaFoldDB" id="A0A7R8YSI3"/>
<dbReference type="InParanoid" id="A0A7R8YSI3"/>